<gene>
    <name evidence="1" type="ORF">RSSM_00150</name>
</gene>
<reference evidence="1 2" key="1">
    <citation type="journal article" date="2013" name="Mar. Genomics">
        <title>Expression of sulfatases in Rhodopirellula baltica and the diversity of sulfatases in the genus Rhodopirellula.</title>
        <authorList>
            <person name="Wegner C.E."/>
            <person name="Richter-Heitmann T."/>
            <person name="Klindworth A."/>
            <person name="Klockow C."/>
            <person name="Richter M."/>
            <person name="Achstetter T."/>
            <person name="Glockner F.O."/>
            <person name="Harder J."/>
        </authorList>
    </citation>
    <scope>NUCLEOTIDE SEQUENCE [LARGE SCALE GENOMIC DNA]</scope>
    <source>
        <strain evidence="1 2">SM41</strain>
    </source>
</reference>
<protein>
    <submittedName>
        <fullName evidence="1">Signal peptide protein</fullName>
    </submittedName>
</protein>
<dbReference type="EMBL" id="ANOH01000008">
    <property type="protein sequence ID" value="EMI58423.1"/>
    <property type="molecule type" value="Genomic_DNA"/>
</dbReference>
<dbReference type="AlphaFoldDB" id="M5UR07"/>
<evidence type="ECO:0000313" key="1">
    <source>
        <dbReference type="EMBL" id="EMI58423.1"/>
    </source>
</evidence>
<evidence type="ECO:0000313" key="2">
    <source>
        <dbReference type="Proteomes" id="UP000011885"/>
    </source>
</evidence>
<keyword evidence="2" id="KW-1185">Reference proteome</keyword>
<comment type="caution">
    <text evidence="1">The sequence shown here is derived from an EMBL/GenBank/DDBJ whole genome shotgun (WGS) entry which is preliminary data.</text>
</comment>
<sequence>MTLPTKLAAIICSLTILLIGDGIVSAQITGRGTDPMQTYYEALRYYRDGDIESAIRGFEIASRSSRTDINGKWVDAIPPRVMLAECYWQLGHLPACRLQLDEAARIAVRNRGWIGQLDFSALGNGGQIKQPTNNLWPEVAAVRLVPLPRTLPLQRGRAVTEQSLAAGGVIESPNIQNLDALEIMHAIAVMSHRRRVLLGPLAADDGLIAELLEATKLPSNASQPLSRGLIHAMRGCEYYARGEDKTVIDRAAKYASLGGVHSNTPVLMLCAMKIASAGDDNGKLNPEARALIVSSASQITNSAAALEQYEWIGEALQVAVGVADPAGLSRVEQTAVLAGRSLVRQSRLASLHCYLVAADAAVSAGRHAVAAEHLQAASALANRREVELPRLEAYGAYIAARLAAAKGIPIGAAGGSEMASALKSVADFVLDRRDKRRRVISMPFMYQADIVLAGLGGNIGNQSAKRILNGYAGPVGISLWRQDPLNALAAAYFDDTAMHSALMKMAAMESNGQEVLKQADRLLAKRLTSRLPLQGRMLQLRTLATSPADEMWPAGRELLADAPPAFTRLRERTQASILVPAPAENVAERSAKEALAMEASLSDLTLSRIPVPEVNPPIVASTDVAEVPDGVALLTFVIDAGKVYATATRDGNTRTWVVPAANRLPAMVNRLLQELGVSRSRGKRLPDSDEGWKTAAEKLRSFLLPESSGWTEDGIEKVIVVPDGQLWYLPFELLPAVAVAEVKEADEGTEVSVPLWADHLQVEYAPTPGFALRSVGTATTSSRIAMVASRFFALRDLDANQSMIDDVVMPAQDPLLTSPAKAPPTQNIGLDIGHLMVAAAVTPNLNDPLATHVIPVDNSAGRTAGRGDWDALRDWIRYPASGPQSVVIAGWKSRAITTKLGDGSELFYPLAALHASGVREVGLSRWPTGGASAATVLTEVVNEIPHTSLAAALRRGTMMLRQAELSTSREPLLGKPDTDIPVVSGEAPLFWSSYLSTGSLELEPPASED</sequence>
<accession>M5UR07</accession>
<organism evidence="1 2">
    <name type="scientific">Rhodopirellula sallentina SM41</name>
    <dbReference type="NCBI Taxonomy" id="1263870"/>
    <lineage>
        <taxon>Bacteria</taxon>
        <taxon>Pseudomonadati</taxon>
        <taxon>Planctomycetota</taxon>
        <taxon>Planctomycetia</taxon>
        <taxon>Pirellulales</taxon>
        <taxon>Pirellulaceae</taxon>
        <taxon>Rhodopirellula</taxon>
    </lineage>
</organism>
<name>M5UR07_9BACT</name>
<proteinExistence type="predicted"/>
<dbReference type="Proteomes" id="UP000011885">
    <property type="component" value="Unassembled WGS sequence"/>
</dbReference>
<dbReference type="PATRIC" id="fig|1263870.3.peg.172"/>
<dbReference type="RefSeq" id="WP_008673289.1">
    <property type="nucleotide sequence ID" value="NZ_ANOH01000008.1"/>
</dbReference>
<dbReference type="OrthoDB" id="220906at2"/>